<name>I1T1X1_9EUPU</name>
<reference evidence="2" key="1">
    <citation type="submission" date="2011-06" db="EMBL/GenBank/DDBJ databases">
        <authorList>
            <person name="Groenenberg D.S.J."/>
            <person name="Pirovano W."/>
            <person name="Gittenberger E."/>
            <person name="Schilthuizen M."/>
        </authorList>
    </citation>
    <scope>NUCLEOTIDE SEQUENCE</scope>
</reference>
<keyword evidence="1" id="KW-0812">Transmembrane</keyword>
<dbReference type="AlphaFoldDB" id="I1T1X1"/>
<gene>
    <name evidence="2" type="primary">ND4L</name>
</gene>
<dbReference type="RefSeq" id="YP_006303188.1">
    <property type="nucleotide sequence ID" value="NC_017872.1"/>
</dbReference>
<dbReference type="CTD" id="4539"/>
<dbReference type="GeneID" id="12798784"/>
<keyword evidence="2" id="KW-0496">Mitochondrion</keyword>
<dbReference type="EMBL" id="JN107636">
    <property type="protein sequence ID" value="AEK48351.1"/>
    <property type="molecule type" value="Genomic_DNA"/>
</dbReference>
<dbReference type="Gene3D" id="1.10.287.3510">
    <property type="match status" value="1"/>
</dbReference>
<feature type="transmembrane region" description="Helical" evidence="1">
    <location>
        <begin position="54"/>
        <end position="76"/>
    </location>
</feature>
<organism evidence="2">
    <name type="scientific">Cylindrus obtusus</name>
    <dbReference type="NCBI Taxonomy" id="649475"/>
    <lineage>
        <taxon>Eukaryota</taxon>
        <taxon>Metazoa</taxon>
        <taxon>Spiralia</taxon>
        <taxon>Lophotrochozoa</taxon>
        <taxon>Mollusca</taxon>
        <taxon>Gastropoda</taxon>
        <taxon>Heterobranchia</taxon>
        <taxon>Euthyneura</taxon>
        <taxon>Panpulmonata</taxon>
        <taxon>Eupulmonata</taxon>
        <taxon>Stylommatophora</taxon>
        <taxon>Helicina</taxon>
        <taxon>Helicoidea</taxon>
        <taxon>Helicidae</taxon>
        <taxon>Cylindrus</taxon>
    </lineage>
</organism>
<keyword evidence="1" id="KW-1133">Transmembrane helix</keyword>
<accession>I1T1X1</accession>
<evidence type="ECO:0000313" key="2">
    <source>
        <dbReference type="EMBL" id="AEK48351.1"/>
    </source>
</evidence>
<evidence type="ECO:0000256" key="1">
    <source>
        <dbReference type="SAM" id="Phobius"/>
    </source>
</evidence>
<reference evidence="2" key="2">
    <citation type="journal article" date="2012" name="BMC Genomics">
        <title>The complete mitogenome of Cylindrus obtusus (Helicidae, Ariantinae) using Illumina Next Generation Sequencing.</title>
        <authorList>
            <person name="Groenenberg D.S."/>
            <person name="Pirovano W."/>
            <person name="Gittenberger E."/>
            <person name="Schilthuizen M."/>
        </authorList>
    </citation>
    <scope>NUCLEOTIDE SEQUENCE</scope>
</reference>
<geneLocation type="mitochondrion" evidence="2"/>
<keyword evidence="1" id="KW-0472">Membrane</keyword>
<sequence>MAYSLTVLLFFFIPMVFFAKNHLLSVLISLEIMMFFVLLLLFFPIFMCLTSLTYLMVFLCFAASGAAVGLTLLISMGRLSGND</sequence>
<feature type="transmembrane region" description="Helical" evidence="1">
    <location>
        <begin position="28"/>
        <end position="47"/>
    </location>
</feature>
<protein>
    <submittedName>
        <fullName evidence="2">NADH dehydrogenase subunit 4L</fullName>
    </submittedName>
</protein>
<proteinExistence type="predicted"/>